<dbReference type="GO" id="GO:0009036">
    <property type="term" value="F:type II site-specific deoxyribonuclease activity"/>
    <property type="evidence" value="ECO:0007669"/>
    <property type="project" value="UniProtKB-EC"/>
</dbReference>
<feature type="domain" description="BsuBI/PstI restriction endonuclease" evidence="1">
    <location>
        <begin position="153"/>
        <end position="304"/>
    </location>
</feature>
<accession>A0A644UJH4</accession>
<reference evidence="3" key="1">
    <citation type="submission" date="2019-08" db="EMBL/GenBank/DDBJ databases">
        <authorList>
            <person name="Kucharzyk K."/>
            <person name="Murdoch R.W."/>
            <person name="Higgins S."/>
            <person name="Loffler F."/>
        </authorList>
    </citation>
    <scope>NUCLEOTIDE SEQUENCE</scope>
</reference>
<comment type="caution">
    <text evidence="3">The sequence shown here is derived from an EMBL/GenBank/DDBJ whole genome shotgun (WGS) entry which is preliminary data.</text>
</comment>
<dbReference type="GO" id="GO:0003677">
    <property type="term" value="F:DNA binding"/>
    <property type="evidence" value="ECO:0007669"/>
    <property type="project" value="InterPro"/>
</dbReference>
<dbReference type="InterPro" id="IPR009528">
    <property type="entry name" value="Restrct_endonuc_II_BsuBI_C"/>
</dbReference>
<name>A0A644UJH4_9ZZZZ</name>
<proteinExistence type="predicted"/>
<dbReference type="GO" id="GO:0009307">
    <property type="term" value="P:DNA restriction-modification system"/>
    <property type="evidence" value="ECO:0007669"/>
    <property type="project" value="InterPro"/>
</dbReference>
<dbReference type="EMBL" id="VSSQ01000122">
    <property type="protein sequence ID" value="MPL79051.1"/>
    <property type="molecule type" value="Genomic_DNA"/>
</dbReference>
<evidence type="ECO:0000259" key="1">
    <source>
        <dbReference type="Pfam" id="PF06616"/>
    </source>
</evidence>
<dbReference type="Pfam" id="PF17728">
    <property type="entry name" value="BsuBI_PstI_RE_N"/>
    <property type="match status" value="1"/>
</dbReference>
<protein>
    <submittedName>
        <fullName evidence="3">Type-2 restriction enzyme AplI</fullName>
        <ecNumber evidence="3">3.1.21.4</ecNumber>
    </submittedName>
</protein>
<dbReference type="GO" id="GO:0000287">
    <property type="term" value="F:magnesium ion binding"/>
    <property type="evidence" value="ECO:0007669"/>
    <property type="project" value="InterPro"/>
</dbReference>
<dbReference type="InterPro" id="IPR041454">
    <property type="entry name" value="BsuBI/PstI_N"/>
</dbReference>
<organism evidence="3">
    <name type="scientific">bioreactor metagenome</name>
    <dbReference type="NCBI Taxonomy" id="1076179"/>
    <lineage>
        <taxon>unclassified sequences</taxon>
        <taxon>metagenomes</taxon>
        <taxon>ecological metagenomes</taxon>
    </lineage>
</organism>
<sequence length="312" mass="36013">MSKIQEARIILRELGLPDAQQNEISGYTLLALCNIKENDKWSKSFRQSHGVSKGIMTFISENYKKEYAPNTRETIRRQVLHQFVQAGIADYNPDIPDLPVNSPLAHYAISEIALETIKSFRTRNWKKALENFTFKIGVLKEKYSKNRNMSRVPLTLSDGRVLMLSPGKHNEVQAAVVEEFASRFAQGSSLLYLGDTENKVLYVDRELLERIGIPISEHSKLPDIVIYEEAKNWLYLIEAVTSHGPMTPTRIVELETFLKNCIAGKIYISAFPDFFEFKKHTTEIAWDTEVWIMEFPEHMIHFNGDRFIGPRW</sequence>
<dbReference type="Pfam" id="PF06616">
    <property type="entry name" value="BsuBI_PstI_RE"/>
    <property type="match status" value="1"/>
</dbReference>
<dbReference type="AlphaFoldDB" id="A0A644UJH4"/>
<keyword evidence="3" id="KW-0378">Hydrolase</keyword>
<dbReference type="EC" id="3.1.21.4" evidence="3"/>
<dbReference type="InterPro" id="IPR041963">
    <property type="entry name" value="BsuBI/PstI_C_sf"/>
</dbReference>
<feature type="domain" description="BsuBI/PstI restriction endonuclease HTH" evidence="2">
    <location>
        <begin position="2"/>
        <end position="140"/>
    </location>
</feature>
<evidence type="ECO:0000259" key="2">
    <source>
        <dbReference type="Pfam" id="PF17728"/>
    </source>
</evidence>
<dbReference type="Gene3D" id="3.40.1350.80">
    <property type="match status" value="1"/>
</dbReference>
<gene>
    <name evidence="3" type="primary">aplIR_1</name>
    <name evidence="3" type="ORF">SDC9_24925</name>
</gene>
<dbReference type="InterPro" id="IPR041962">
    <property type="entry name" value="BsuBI/PstI_N_sf"/>
</dbReference>
<dbReference type="Gene3D" id="1.10.10.1820">
    <property type="entry name" value="BsuBI/PstI restriction endonuclease-like"/>
    <property type="match status" value="1"/>
</dbReference>
<evidence type="ECO:0000313" key="3">
    <source>
        <dbReference type="EMBL" id="MPL79051.1"/>
    </source>
</evidence>